<dbReference type="OrthoDB" id="8936120at2759"/>
<evidence type="ECO:0000313" key="7">
    <source>
        <dbReference type="EMBL" id="OBS70221.1"/>
    </source>
</evidence>
<dbReference type="PANTHER" id="PTHR16675:SF251">
    <property type="entry name" value="HLA CLASS I HISTOCOMPATIBILITY ANTIGEN, C ALPHA CHAIN"/>
    <property type="match status" value="1"/>
</dbReference>
<dbReference type="GO" id="GO:0009897">
    <property type="term" value="C:external side of plasma membrane"/>
    <property type="evidence" value="ECO:0007669"/>
    <property type="project" value="TreeGrafter"/>
</dbReference>
<keyword evidence="3" id="KW-0391">Immunity</keyword>
<dbReference type="InterPro" id="IPR036179">
    <property type="entry name" value="Ig-like_dom_sf"/>
</dbReference>
<dbReference type="InterPro" id="IPR013783">
    <property type="entry name" value="Ig-like_fold"/>
</dbReference>
<evidence type="ECO:0000313" key="8">
    <source>
        <dbReference type="Proteomes" id="UP000092124"/>
    </source>
</evidence>
<dbReference type="GO" id="GO:0006955">
    <property type="term" value="P:immune response"/>
    <property type="evidence" value="ECO:0007669"/>
    <property type="project" value="TreeGrafter"/>
</dbReference>
<dbReference type="AlphaFoldDB" id="A0A1A6GVM2"/>
<organism evidence="7 8">
    <name type="scientific">Neotoma lepida</name>
    <name type="common">Desert woodrat</name>
    <dbReference type="NCBI Taxonomy" id="56216"/>
    <lineage>
        <taxon>Eukaryota</taxon>
        <taxon>Metazoa</taxon>
        <taxon>Chordata</taxon>
        <taxon>Craniata</taxon>
        <taxon>Vertebrata</taxon>
        <taxon>Euteleostomi</taxon>
        <taxon>Mammalia</taxon>
        <taxon>Eutheria</taxon>
        <taxon>Euarchontoglires</taxon>
        <taxon>Glires</taxon>
        <taxon>Rodentia</taxon>
        <taxon>Myomorpha</taxon>
        <taxon>Muroidea</taxon>
        <taxon>Cricetidae</taxon>
        <taxon>Neotominae</taxon>
        <taxon>Neotoma</taxon>
    </lineage>
</organism>
<evidence type="ECO:0000256" key="3">
    <source>
        <dbReference type="ARBA" id="ARBA00022859"/>
    </source>
</evidence>
<dbReference type="GO" id="GO:0002486">
    <property type="term" value="P:antigen processing and presentation of endogenous peptide antigen via MHC class I via ER pathway, TAP-independent"/>
    <property type="evidence" value="ECO:0007669"/>
    <property type="project" value="TreeGrafter"/>
</dbReference>
<evidence type="ECO:0000256" key="2">
    <source>
        <dbReference type="ARBA" id="ARBA00022451"/>
    </source>
</evidence>
<dbReference type="GO" id="GO:0042612">
    <property type="term" value="C:MHC class I protein complex"/>
    <property type="evidence" value="ECO:0007669"/>
    <property type="project" value="UniProtKB-KW"/>
</dbReference>
<comment type="subcellular location">
    <subcellularLocation>
        <location evidence="1">Membrane</location>
        <topology evidence="1">Single-pass membrane protein</topology>
    </subcellularLocation>
</comment>
<name>A0A1A6GVM2_NEOLE</name>
<dbReference type="GO" id="GO:0030670">
    <property type="term" value="C:phagocytic vesicle membrane"/>
    <property type="evidence" value="ECO:0007669"/>
    <property type="project" value="UniProtKB-ARBA"/>
</dbReference>
<dbReference type="GO" id="GO:0005102">
    <property type="term" value="F:signaling receptor binding"/>
    <property type="evidence" value="ECO:0007669"/>
    <property type="project" value="TreeGrafter"/>
</dbReference>
<dbReference type="STRING" id="56216.A0A1A6GVM2"/>
<dbReference type="PANTHER" id="PTHR16675">
    <property type="entry name" value="MHC CLASS I-RELATED"/>
    <property type="match status" value="1"/>
</dbReference>
<keyword evidence="4" id="KW-0472">Membrane</keyword>
<protein>
    <recommendedName>
        <fullName evidence="6">Immunoglobulin C1-set domain-containing protein</fullName>
    </recommendedName>
</protein>
<keyword evidence="5" id="KW-0325">Glycoprotein</keyword>
<dbReference type="InterPro" id="IPR003597">
    <property type="entry name" value="Ig_C1-set"/>
</dbReference>
<dbReference type="Gene3D" id="2.60.40.10">
    <property type="entry name" value="Immunoglobulins"/>
    <property type="match status" value="1"/>
</dbReference>
<gene>
    <name evidence="7" type="ORF">A6R68_01242</name>
</gene>
<proteinExistence type="predicted"/>
<evidence type="ECO:0000256" key="5">
    <source>
        <dbReference type="ARBA" id="ARBA00023180"/>
    </source>
</evidence>
<evidence type="ECO:0000259" key="6">
    <source>
        <dbReference type="SMART" id="SM00407"/>
    </source>
</evidence>
<feature type="non-terminal residue" evidence="7">
    <location>
        <position position="266"/>
    </location>
</feature>
<dbReference type="GO" id="GO:0001916">
    <property type="term" value="P:positive regulation of T cell mediated cytotoxicity"/>
    <property type="evidence" value="ECO:0007669"/>
    <property type="project" value="TreeGrafter"/>
</dbReference>
<dbReference type="Proteomes" id="UP000092124">
    <property type="component" value="Unassembled WGS sequence"/>
</dbReference>
<keyword evidence="8" id="KW-1185">Reference proteome</keyword>
<dbReference type="GO" id="GO:0098553">
    <property type="term" value="C:lumenal side of endoplasmic reticulum membrane"/>
    <property type="evidence" value="ECO:0007669"/>
    <property type="project" value="UniProtKB-ARBA"/>
</dbReference>
<dbReference type="GO" id="GO:0002476">
    <property type="term" value="P:antigen processing and presentation of endogenous peptide antigen via MHC class Ib"/>
    <property type="evidence" value="ECO:0007669"/>
    <property type="project" value="TreeGrafter"/>
</dbReference>
<dbReference type="GO" id="GO:0042605">
    <property type="term" value="F:peptide antigen binding"/>
    <property type="evidence" value="ECO:0007669"/>
    <property type="project" value="TreeGrafter"/>
</dbReference>
<dbReference type="SUPFAM" id="SSF48726">
    <property type="entry name" value="Immunoglobulin"/>
    <property type="match status" value="1"/>
</dbReference>
<dbReference type="Pfam" id="PF07654">
    <property type="entry name" value="C1-set"/>
    <property type="match status" value="1"/>
</dbReference>
<dbReference type="GO" id="GO:0005615">
    <property type="term" value="C:extracellular space"/>
    <property type="evidence" value="ECO:0007669"/>
    <property type="project" value="TreeGrafter"/>
</dbReference>
<dbReference type="InterPro" id="IPR050208">
    <property type="entry name" value="MHC_class-I_related"/>
</dbReference>
<keyword evidence="2" id="KW-0490">MHC I</keyword>
<sequence>MALVAAFGRLPEPPKTHVTHHPGSKGYVTLRCWALDFYPAEISLTWQREEEEQTQDMELVETRPAGDGTFQKWASLPTQSIQRSLEVIHLDIVFKGPKREEGEGPRCYHGLHDLCSTLNEGLLEERWEEHCGKVLQSRDGQVFIFQQPLHSQLLECGHGLEAHPEEFRPNILFSQPTQSIQRSLEVIHLDIVFKGPKREEGEGPRCYHGLHDLCSTLNEGLLEERWEEHCGKVLQSRDGQVFIFQQPLHSQLLECGHGLEAHPEEF</sequence>
<accession>A0A1A6GVM2</accession>
<feature type="domain" description="Immunoglobulin C1-set" evidence="6">
    <location>
        <begin position="27"/>
        <end position="88"/>
    </location>
</feature>
<dbReference type="EMBL" id="LZPO01066378">
    <property type="protein sequence ID" value="OBS70221.1"/>
    <property type="molecule type" value="Genomic_DNA"/>
</dbReference>
<evidence type="ECO:0000256" key="1">
    <source>
        <dbReference type="ARBA" id="ARBA00004167"/>
    </source>
</evidence>
<dbReference type="CDD" id="cd07698">
    <property type="entry name" value="IgC1_MHC_I_alpha3"/>
    <property type="match status" value="1"/>
</dbReference>
<dbReference type="SMART" id="SM00407">
    <property type="entry name" value="IGc1"/>
    <property type="match status" value="1"/>
</dbReference>
<comment type="caution">
    <text evidence="7">The sequence shown here is derived from an EMBL/GenBank/DDBJ whole genome shotgun (WGS) entry which is preliminary data.</text>
</comment>
<reference evidence="7 8" key="1">
    <citation type="submission" date="2016-06" db="EMBL/GenBank/DDBJ databases">
        <title>The Draft Genome Sequence and Annotation of the Desert Woodrat Neotoma lepida.</title>
        <authorList>
            <person name="Campbell M."/>
            <person name="Oakeson K.F."/>
            <person name="Yandell M."/>
            <person name="Halpert J.R."/>
            <person name="Dearing D."/>
        </authorList>
    </citation>
    <scope>NUCLEOTIDE SEQUENCE [LARGE SCALE GENOMIC DNA]</scope>
    <source>
        <strain evidence="7">417</strain>
        <tissue evidence="7">Liver</tissue>
    </source>
</reference>
<evidence type="ECO:0000256" key="4">
    <source>
        <dbReference type="ARBA" id="ARBA00023136"/>
    </source>
</evidence>